<keyword evidence="2" id="KW-0472">Membrane</keyword>
<feature type="transmembrane region" description="Helical" evidence="2">
    <location>
        <begin position="180"/>
        <end position="205"/>
    </location>
</feature>
<dbReference type="STRING" id="1461693.ATO10_00770"/>
<dbReference type="AlphaFoldDB" id="A0A058ZNU1"/>
<evidence type="ECO:0008006" key="5">
    <source>
        <dbReference type="Google" id="ProtNLM"/>
    </source>
</evidence>
<evidence type="ECO:0000256" key="1">
    <source>
        <dbReference type="ARBA" id="ARBA00022737"/>
    </source>
</evidence>
<sequence>MTKQKIALRRAHNRPQGLDPVERINAITRNARASWAGLVAVLLFVGVTLLGFEHIDFYGIDEQTTLPVVGVSVPTRFFFYAAPVLAAASYIYFHLYLLRLWSALATAPARIKGAPLSDATPVWLLLDAALWLRNLVRRDGSSGERALEGISALVNIALAWGFGLVVVGYAWWISATARDLWMTGLTALMWLAMIATAISSLGTLWRRVAHNRSPRPAYIATATFFLCAPLLAFPSYWRTTEPAPWLPRPGEKVADDWQSPYPLLDPFAHLAPIYLVGAEIVRKPEDWLPHDIQMDEFRVNYCKRKAITPCILEGDTQEAFDAEWQTRWQARLAALPKPKWHNPGHAKPDLRQANLTDSFLAGIDLNNAQMQGTELSRAQMQGANLRKAMMQDTDLGSAQMQGAVLLEAEMNDADLRKANMQGADLREAKMQVAILSEAQMQRADLRDAKMQGAILSEAQMQRADLREAKMQGVKLYYALLTGSAERPIISIDINLSASIGDGSALRFVDLSGAYFDTVTDWRNSFLDGTVTLPDGFRAAMGNPCQWVNEPLSDQQFYGRWRGWLETNDPNIGWSFTATAPPEWRDVTPIPPPEGCEWKFGLMPDAASK</sequence>
<reference evidence="3 4" key="1">
    <citation type="submission" date="2013-04" db="EMBL/GenBank/DDBJ databases">
        <title>Shimia sp. 22II-S11-Z10 Genome Sequencing.</title>
        <authorList>
            <person name="Lai Q."/>
            <person name="Li G."/>
            <person name="Shao Z."/>
        </authorList>
    </citation>
    <scope>NUCLEOTIDE SEQUENCE [LARGE SCALE GENOMIC DNA]</scope>
    <source>
        <strain evidence="4">22II-S11-Z10</strain>
    </source>
</reference>
<comment type="caution">
    <text evidence="3">The sequence shown here is derived from an EMBL/GenBank/DDBJ whole genome shotgun (WGS) entry which is preliminary data.</text>
</comment>
<feature type="transmembrane region" description="Helical" evidence="2">
    <location>
        <begin position="217"/>
        <end position="237"/>
    </location>
</feature>
<feature type="transmembrane region" description="Helical" evidence="2">
    <location>
        <begin position="33"/>
        <end position="52"/>
    </location>
</feature>
<protein>
    <recommendedName>
        <fullName evidence="5">Pentapeptide repeat-containing protein</fullName>
    </recommendedName>
</protein>
<dbReference type="Proteomes" id="UP000024836">
    <property type="component" value="Unassembled WGS sequence"/>
</dbReference>
<dbReference type="PANTHER" id="PTHR47485:SF1">
    <property type="entry name" value="THYLAKOID LUMENAL 17.4 KDA PROTEIN, CHLOROPLASTIC"/>
    <property type="match status" value="1"/>
</dbReference>
<evidence type="ECO:0000313" key="4">
    <source>
        <dbReference type="Proteomes" id="UP000024836"/>
    </source>
</evidence>
<dbReference type="PANTHER" id="PTHR47485">
    <property type="entry name" value="THYLAKOID LUMENAL 17.4 KDA PROTEIN, CHLOROPLASTIC"/>
    <property type="match status" value="1"/>
</dbReference>
<dbReference type="Gene3D" id="2.160.20.80">
    <property type="entry name" value="E3 ubiquitin-protein ligase SopA"/>
    <property type="match status" value="1"/>
</dbReference>
<dbReference type="RefSeq" id="WP_035246815.1">
    <property type="nucleotide sequence ID" value="NZ_AQQY01000001.1"/>
</dbReference>
<evidence type="ECO:0000256" key="2">
    <source>
        <dbReference type="SAM" id="Phobius"/>
    </source>
</evidence>
<gene>
    <name evidence="3" type="ORF">ATO10_00770</name>
</gene>
<name>A0A058ZNU1_9RHOB</name>
<dbReference type="InterPro" id="IPR001646">
    <property type="entry name" value="5peptide_repeat"/>
</dbReference>
<accession>A0A058ZNU1</accession>
<dbReference type="SUPFAM" id="SSF141571">
    <property type="entry name" value="Pentapeptide repeat-like"/>
    <property type="match status" value="1"/>
</dbReference>
<dbReference type="EMBL" id="AQQY01000001">
    <property type="protein sequence ID" value="KCV83249.1"/>
    <property type="molecule type" value="Genomic_DNA"/>
</dbReference>
<proteinExistence type="predicted"/>
<keyword evidence="2" id="KW-0812">Transmembrane</keyword>
<feature type="transmembrane region" description="Helical" evidence="2">
    <location>
        <begin position="77"/>
        <end position="98"/>
    </location>
</feature>
<dbReference type="OrthoDB" id="7837851at2"/>
<keyword evidence="4" id="KW-1185">Reference proteome</keyword>
<evidence type="ECO:0000313" key="3">
    <source>
        <dbReference type="EMBL" id="KCV83249.1"/>
    </source>
</evidence>
<feature type="transmembrane region" description="Helical" evidence="2">
    <location>
        <begin position="152"/>
        <end position="174"/>
    </location>
</feature>
<keyword evidence="1" id="KW-0677">Repeat</keyword>
<dbReference type="Pfam" id="PF00805">
    <property type="entry name" value="Pentapeptide"/>
    <property type="match status" value="3"/>
</dbReference>
<dbReference type="eggNOG" id="COG1357">
    <property type="taxonomic scope" value="Bacteria"/>
</dbReference>
<organism evidence="3 4">
    <name type="scientific">Actibacterium atlanticum</name>
    <dbReference type="NCBI Taxonomy" id="1461693"/>
    <lineage>
        <taxon>Bacteria</taxon>
        <taxon>Pseudomonadati</taxon>
        <taxon>Pseudomonadota</taxon>
        <taxon>Alphaproteobacteria</taxon>
        <taxon>Rhodobacterales</taxon>
        <taxon>Roseobacteraceae</taxon>
        <taxon>Actibacterium</taxon>
    </lineage>
</organism>
<keyword evidence="2" id="KW-1133">Transmembrane helix</keyword>